<evidence type="ECO:0000259" key="2">
    <source>
        <dbReference type="Pfam" id="PF21722"/>
    </source>
</evidence>
<sequence>MAFDYQALKNINSAAITDGTLVTSNIAGTTIATGNIADANVTAAKITNSAINYTSSIVTNVMPILKGGTAISGVGGANTALRTNSSANGYEYAQLGFSSMQVFTSTGTWNRPAGVRYIRIKCQAGGGGASGHGESGAAGGYTERVLEVAVNGISSVACNVGGGGGGTYYSGAGGDGGASSFGPYCSASAGHGANRQNQHSGGVSGSGSGGDLNIHTGSGGAHHHSFGPGGTSHFGGPAPSGHPQGGHFSHNHQGHAAPGSGGTGGYFHGHRGSDGRPGIIVIEEYK</sequence>
<proteinExistence type="predicted"/>
<accession>A0A6J5KY40</accession>
<evidence type="ECO:0000256" key="1">
    <source>
        <dbReference type="SAM" id="MobiDB-lite"/>
    </source>
</evidence>
<dbReference type="Pfam" id="PF21722">
    <property type="entry name" value="Gly_rich_2"/>
    <property type="match status" value="1"/>
</dbReference>
<dbReference type="EMBL" id="LR796187">
    <property type="protein sequence ID" value="CAB4125873.1"/>
    <property type="molecule type" value="Genomic_DNA"/>
</dbReference>
<feature type="region of interest" description="Disordered" evidence="1">
    <location>
        <begin position="191"/>
        <end position="278"/>
    </location>
</feature>
<organism evidence="3">
    <name type="scientific">uncultured Caudovirales phage</name>
    <dbReference type="NCBI Taxonomy" id="2100421"/>
    <lineage>
        <taxon>Viruses</taxon>
        <taxon>Duplodnaviria</taxon>
        <taxon>Heunggongvirae</taxon>
        <taxon>Uroviricota</taxon>
        <taxon>Caudoviricetes</taxon>
        <taxon>Peduoviridae</taxon>
        <taxon>Maltschvirus</taxon>
        <taxon>Maltschvirus maltsch</taxon>
    </lineage>
</organism>
<dbReference type="EMBL" id="LR798231">
    <property type="protein sequence ID" value="CAB5209224.1"/>
    <property type="molecule type" value="Genomic_DNA"/>
</dbReference>
<protein>
    <recommendedName>
        <fullName evidence="2">Glycine-rich domain-containing protein</fullName>
    </recommendedName>
</protein>
<name>A0A6J5KY40_9CAUD</name>
<reference evidence="3" key="1">
    <citation type="submission" date="2020-04" db="EMBL/GenBank/DDBJ databases">
        <authorList>
            <person name="Chiriac C."/>
            <person name="Salcher M."/>
            <person name="Ghai R."/>
            <person name="Kavagutti S V."/>
        </authorList>
    </citation>
    <scope>NUCLEOTIDE SEQUENCE</scope>
</reference>
<dbReference type="InterPro" id="IPR049304">
    <property type="entry name" value="Gly_rich_dom"/>
</dbReference>
<evidence type="ECO:0000313" key="4">
    <source>
        <dbReference type="EMBL" id="CAB5209224.1"/>
    </source>
</evidence>
<feature type="domain" description="Glycine-rich" evidence="2">
    <location>
        <begin position="105"/>
        <end position="283"/>
    </location>
</feature>
<gene>
    <name evidence="4" type="ORF">UFOVP181_365</name>
    <name evidence="3" type="ORF">UFOVP57_274</name>
</gene>
<evidence type="ECO:0000313" key="3">
    <source>
        <dbReference type="EMBL" id="CAB4125873.1"/>
    </source>
</evidence>